<gene>
    <name evidence="2" type="ORF">BN146_08240</name>
</gene>
<organism evidence="2 3">
    <name type="scientific">Lactobacillus equicursoris 66c</name>
    <dbReference type="NCBI Taxonomy" id="872326"/>
    <lineage>
        <taxon>Bacteria</taxon>
        <taxon>Bacillati</taxon>
        <taxon>Bacillota</taxon>
        <taxon>Bacilli</taxon>
        <taxon>Lactobacillales</taxon>
        <taxon>Lactobacillaceae</taxon>
        <taxon>Lactobacillus</taxon>
    </lineage>
</organism>
<accession>K0NXL4</accession>
<evidence type="ECO:0000313" key="2">
    <source>
        <dbReference type="EMBL" id="CCK84210.1"/>
    </source>
</evidence>
<protein>
    <recommendedName>
        <fullName evidence="1">RRXRR domain-containing protein</fullName>
    </recommendedName>
</protein>
<name>K0NXL4_9LACO</name>
<proteinExistence type="predicted"/>
<evidence type="ECO:0000313" key="3">
    <source>
        <dbReference type="Proteomes" id="UP000009325"/>
    </source>
</evidence>
<comment type="caution">
    <text evidence="2">The sequence shown here is derived from an EMBL/GenBank/DDBJ whole genome shotgun (WGS) entry which is preliminary data.</text>
</comment>
<dbReference type="Proteomes" id="UP000009325">
    <property type="component" value="Unassembled WGS sequence"/>
</dbReference>
<dbReference type="Pfam" id="PF14239">
    <property type="entry name" value="RRXRR"/>
    <property type="match status" value="1"/>
</dbReference>
<feature type="domain" description="RRXRR" evidence="1">
    <location>
        <begin position="7"/>
        <end position="82"/>
    </location>
</feature>
<dbReference type="EMBL" id="CALZ01000126">
    <property type="protein sequence ID" value="CCK84210.1"/>
    <property type="molecule type" value="Genomic_DNA"/>
</dbReference>
<evidence type="ECO:0000259" key="1">
    <source>
        <dbReference type="Pfam" id="PF14239"/>
    </source>
</evidence>
<dbReference type="AlphaFoldDB" id="K0NXL4"/>
<reference evidence="2 3" key="1">
    <citation type="submission" date="2012-08" db="EMBL/GenBank/DDBJ databases">
        <title>Draft Genome Sequences of Lactobacillus equicursoris CIP 110162T, isolated from thoroughbred racehorse feces and Lactobacillus sp. CRBIP 24.137 isolated from urine of human.</title>
        <authorList>
            <person name="Cousin S."/>
            <person name="Loux V."/>
            <person name="Ma L."/>
            <person name="Creno S."/>
            <person name="Clermont D."/>
            <person name="Bizet C."/>
            <person name="Bouchier C."/>
        </authorList>
    </citation>
    <scope>NUCLEOTIDE SEQUENCE [LARGE SCALE GENOMIC DNA]</scope>
    <source>
        <strain evidence="2 3">66c</strain>
    </source>
</reference>
<dbReference type="InterPro" id="IPR025938">
    <property type="entry name" value="RRXRR_dom"/>
</dbReference>
<sequence length="82" mass="9632">MAHTAISRRNRKTRYRQVRFLNRIHGKRDGLWLPPSVKGKVNHNIAWIKRYLAVLPNPDLHVKVGKFDMAKMLNPQISGKQY</sequence>